<dbReference type="Gene3D" id="3.30.1330.30">
    <property type="match status" value="1"/>
</dbReference>
<dbReference type="EMBL" id="DSRP01000313">
    <property type="protein sequence ID" value="HGG92200.1"/>
    <property type="molecule type" value="Genomic_DNA"/>
</dbReference>
<gene>
    <name evidence="4" type="ORF">ENR59_04530</name>
</gene>
<comment type="caution">
    <text evidence="4">The sequence shown here is derived from an EMBL/GenBank/DDBJ whole genome shotgun (WGS) entry which is preliminary data.</text>
</comment>
<dbReference type="PANTHER" id="PTHR46429:SF1">
    <property type="entry name" value="23S RRNA (GUANOSINE-2'-O-)-METHYLTRANSFERASE RLMB"/>
    <property type="match status" value="1"/>
</dbReference>
<protein>
    <submittedName>
        <fullName evidence="4">RNA methyltransferase</fullName>
    </submittedName>
</protein>
<dbReference type="InterPro" id="IPR013123">
    <property type="entry name" value="SpoU_subst-bd"/>
</dbReference>
<dbReference type="SUPFAM" id="SSF75217">
    <property type="entry name" value="alpha/beta knot"/>
    <property type="match status" value="1"/>
</dbReference>
<organism evidence="4">
    <name type="scientific">Fundidesulfovibrio putealis</name>
    <dbReference type="NCBI Taxonomy" id="270496"/>
    <lineage>
        <taxon>Bacteria</taxon>
        <taxon>Pseudomonadati</taxon>
        <taxon>Thermodesulfobacteriota</taxon>
        <taxon>Desulfovibrionia</taxon>
        <taxon>Desulfovibrionales</taxon>
        <taxon>Desulfovibrionaceae</taxon>
        <taxon>Fundidesulfovibrio</taxon>
    </lineage>
</organism>
<dbReference type="GO" id="GO:0006396">
    <property type="term" value="P:RNA processing"/>
    <property type="evidence" value="ECO:0007669"/>
    <property type="project" value="InterPro"/>
</dbReference>
<accession>A0A7C4AGI9</accession>
<dbReference type="GO" id="GO:0032259">
    <property type="term" value="P:methylation"/>
    <property type="evidence" value="ECO:0007669"/>
    <property type="project" value="UniProtKB-KW"/>
</dbReference>
<dbReference type="AlphaFoldDB" id="A0A7C4AGI9"/>
<evidence type="ECO:0000313" key="4">
    <source>
        <dbReference type="EMBL" id="HGG92200.1"/>
    </source>
</evidence>
<dbReference type="Gene3D" id="3.40.1280.10">
    <property type="match status" value="1"/>
</dbReference>
<sequence length="247" mass="25729">MDNAVTGRKPVLERLKADPASVEQVLLRAGLQGQDIREITGICRSAGVRFRFLPPDALERSVPGCRQGVAALVVSKAFLDLDDLLDTARAAPLPVVLALDQVQDPGNLGTLARTLLALGGGGLIVPKHNAARLGGAAARASAGALDRLPVHQCTNLSRTLEACAEAGFQVCKAEAGPQGQDVLRASFDFPLVLVLGGEEKGVRPGVAQRCAQSLFIPMPGGFESLNVAQAGAIILSQMARQAFTQAP</sequence>
<dbReference type="SUPFAM" id="SSF55315">
    <property type="entry name" value="L30e-like"/>
    <property type="match status" value="1"/>
</dbReference>
<dbReference type="GO" id="GO:0003723">
    <property type="term" value="F:RNA binding"/>
    <property type="evidence" value="ECO:0007669"/>
    <property type="project" value="InterPro"/>
</dbReference>
<dbReference type="Pfam" id="PF00588">
    <property type="entry name" value="SpoU_methylase"/>
    <property type="match status" value="1"/>
</dbReference>
<reference evidence="4" key="1">
    <citation type="journal article" date="2020" name="mSystems">
        <title>Genome- and Community-Level Interaction Insights into Carbon Utilization and Element Cycling Functions of Hydrothermarchaeota in Hydrothermal Sediment.</title>
        <authorList>
            <person name="Zhou Z."/>
            <person name="Liu Y."/>
            <person name="Xu W."/>
            <person name="Pan J."/>
            <person name="Luo Z.H."/>
            <person name="Li M."/>
        </authorList>
    </citation>
    <scope>NUCLEOTIDE SEQUENCE [LARGE SCALE GENOMIC DNA]</scope>
    <source>
        <strain evidence="4">SpSt-413</strain>
    </source>
</reference>
<dbReference type="Pfam" id="PF08032">
    <property type="entry name" value="SpoU_sub_bind"/>
    <property type="match status" value="1"/>
</dbReference>
<dbReference type="InterPro" id="IPR029028">
    <property type="entry name" value="Alpha/beta_knot_MTases"/>
</dbReference>
<evidence type="ECO:0000256" key="2">
    <source>
        <dbReference type="ARBA" id="ARBA00022679"/>
    </source>
</evidence>
<dbReference type="InterPro" id="IPR029026">
    <property type="entry name" value="tRNA_m1G_MTases_N"/>
</dbReference>
<evidence type="ECO:0000256" key="1">
    <source>
        <dbReference type="ARBA" id="ARBA00022603"/>
    </source>
</evidence>
<proteinExistence type="predicted"/>
<dbReference type="InterPro" id="IPR029064">
    <property type="entry name" value="Ribosomal_eL30-like_sf"/>
</dbReference>
<name>A0A7C4AGI9_9BACT</name>
<keyword evidence="2 4" id="KW-0808">Transferase</keyword>
<evidence type="ECO:0000259" key="3">
    <source>
        <dbReference type="SMART" id="SM00967"/>
    </source>
</evidence>
<feature type="domain" description="RNA 2-O ribose methyltransferase substrate binding" evidence="3">
    <location>
        <begin position="4"/>
        <end position="79"/>
    </location>
</feature>
<dbReference type="InterPro" id="IPR004441">
    <property type="entry name" value="rRNA_MeTrfase_TrmH"/>
</dbReference>
<dbReference type="InterPro" id="IPR001537">
    <property type="entry name" value="SpoU_MeTrfase"/>
</dbReference>
<dbReference type="GO" id="GO:0008173">
    <property type="term" value="F:RNA methyltransferase activity"/>
    <property type="evidence" value="ECO:0007669"/>
    <property type="project" value="InterPro"/>
</dbReference>
<keyword evidence="1 4" id="KW-0489">Methyltransferase</keyword>
<dbReference type="GO" id="GO:0005829">
    <property type="term" value="C:cytosol"/>
    <property type="evidence" value="ECO:0007669"/>
    <property type="project" value="TreeGrafter"/>
</dbReference>
<dbReference type="SMART" id="SM00967">
    <property type="entry name" value="SpoU_sub_bind"/>
    <property type="match status" value="1"/>
</dbReference>
<dbReference type="PANTHER" id="PTHR46429">
    <property type="entry name" value="23S RRNA (GUANOSINE-2'-O-)-METHYLTRANSFERASE RLMB"/>
    <property type="match status" value="1"/>
</dbReference>